<dbReference type="Pfam" id="PF02234">
    <property type="entry name" value="CDI"/>
    <property type="match status" value="1"/>
</dbReference>
<evidence type="ECO:0000256" key="4">
    <source>
        <dbReference type="ARBA" id="ARBA00023242"/>
    </source>
</evidence>
<organism evidence="7 8">
    <name type="scientific">Parthenolecanium corni</name>
    <dbReference type="NCBI Taxonomy" id="536013"/>
    <lineage>
        <taxon>Eukaryota</taxon>
        <taxon>Metazoa</taxon>
        <taxon>Ecdysozoa</taxon>
        <taxon>Arthropoda</taxon>
        <taxon>Hexapoda</taxon>
        <taxon>Insecta</taxon>
        <taxon>Pterygota</taxon>
        <taxon>Neoptera</taxon>
        <taxon>Paraneoptera</taxon>
        <taxon>Hemiptera</taxon>
        <taxon>Sternorrhyncha</taxon>
        <taxon>Coccoidea</taxon>
        <taxon>Coccidae</taxon>
        <taxon>Parthenolecanium</taxon>
    </lineage>
</organism>
<dbReference type="InterPro" id="IPR003175">
    <property type="entry name" value="CDI_dom"/>
</dbReference>
<evidence type="ECO:0000256" key="1">
    <source>
        <dbReference type="ARBA" id="ARBA00004123"/>
    </source>
</evidence>
<accession>A0AAN9TZH0</accession>
<dbReference type="Gene3D" id="4.10.365.10">
    <property type="entry name" value="p27"/>
    <property type="match status" value="1"/>
</dbReference>
<proteinExistence type="inferred from homology"/>
<sequence length="119" mass="13742">MCPTIIHKSSTAEQTYTPVKRSLFGRVDHEEVMAFLEDQLQKIQNENIRRWNFDFIKEQPIKGGSFVWEKMASADILKEKTPNNNNVTKINISSNSSTLLTSHFSKCKKIKSRNTFTSM</sequence>
<evidence type="ECO:0000256" key="2">
    <source>
        <dbReference type="ARBA" id="ARBA00006726"/>
    </source>
</evidence>
<dbReference type="PANTHER" id="PTHR10265">
    <property type="entry name" value="CYCLIN-DEPENDENT KINASE INHIBITOR 1"/>
    <property type="match status" value="1"/>
</dbReference>
<name>A0AAN9TZH0_9HEMI</name>
<comment type="subcellular location">
    <subcellularLocation>
        <location evidence="1">Nucleus</location>
    </subcellularLocation>
</comment>
<evidence type="ECO:0000313" key="8">
    <source>
        <dbReference type="Proteomes" id="UP001367676"/>
    </source>
</evidence>
<dbReference type="InterPro" id="IPR044898">
    <property type="entry name" value="CDI_dom_sf"/>
</dbReference>
<keyword evidence="5" id="KW-0131">Cell cycle</keyword>
<dbReference type="GO" id="GO:0051726">
    <property type="term" value="P:regulation of cell cycle"/>
    <property type="evidence" value="ECO:0007669"/>
    <property type="project" value="InterPro"/>
</dbReference>
<evidence type="ECO:0000256" key="5">
    <source>
        <dbReference type="ARBA" id="ARBA00023306"/>
    </source>
</evidence>
<dbReference type="EMBL" id="JBBCAQ010000010">
    <property type="protein sequence ID" value="KAK7602039.1"/>
    <property type="molecule type" value="Genomic_DNA"/>
</dbReference>
<reference evidence="7 8" key="1">
    <citation type="submission" date="2024-03" db="EMBL/GenBank/DDBJ databases">
        <title>Adaptation during the transition from Ophiocordyceps entomopathogen to insect associate is accompanied by gene loss and intensified selection.</title>
        <authorList>
            <person name="Ward C.M."/>
            <person name="Onetto C.A."/>
            <person name="Borneman A.R."/>
        </authorList>
    </citation>
    <scope>NUCLEOTIDE SEQUENCE [LARGE SCALE GENOMIC DNA]</scope>
    <source>
        <strain evidence="7">AWRI1</strain>
        <tissue evidence="7">Single Adult Female</tissue>
    </source>
</reference>
<feature type="domain" description="Cyclin-dependent kinase inhibitor" evidence="6">
    <location>
        <begin position="22"/>
        <end position="70"/>
    </location>
</feature>
<dbReference type="GO" id="GO:0004861">
    <property type="term" value="F:cyclin-dependent protein serine/threonine kinase inhibitor activity"/>
    <property type="evidence" value="ECO:0007669"/>
    <property type="project" value="InterPro"/>
</dbReference>
<evidence type="ECO:0000313" key="7">
    <source>
        <dbReference type="EMBL" id="KAK7602039.1"/>
    </source>
</evidence>
<dbReference type="GO" id="GO:0005634">
    <property type="term" value="C:nucleus"/>
    <property type="evidence" value="ECO:0007669"/>
    <property type="project" value="UniProtKB-SubCell"/>
</dbReference>
<keyword evidence="8" id="KW-1185">Reference proteome</keyword>
<comment type="similarity">
    <text evidence="2">Belongs to the CDI family.</text>
</comment>
<keyword evidence="3" id="KW-0649">Protein kinase inhibitor</keyword>
<evidence type="ECO:0000256" key="3">
    <source>
        <dbReference type="ARBA" id="ARBA00023013"/>
    </source>
</evidence>
<keyword evidence="4" id="KW-0539">Nucleus</keyword>
<dbReference type="Proteomes" id="UP001367676">
    <property type="component" value="Unassembled WGS sequence"/>
</dbReference>
<dbReference type="PANTHER" id="PTHR10265:SF45">
    <property type="entry name" value="DACAPO"/>
    <property type="match status" value="1"/>
</dbReference>
<protein>
    <recommendedName>
        <fullName evidence="6">Cyclin-dependent kinase inhibitor domain-containing protein</fullName>
    </recommendedName>
</protein>
<gene>
    <name evidence="7" type="ORF">V9T40_009480</name>
</gene>
<evidence type="ECO:0000259" key="6">
    <source>
        <dbReference type="Pfam" id="PF02234"/>
    </source>
</evidence>
<dbReference type="AlphaFoldDB" id="A0AAN9TZH0"/>
<comment type="caution">
    <text evidence="7">The sequence shown here is derived from an EMBL/GenBank/DDBJ whole genome shotgun (WGS) entry which is preliminary data.</text>
</comment>